<sequence>MNCSPDVKKDIYDFFNNIDKYITEVKKIENPTLPNTSLVDCKHFSNQEDLGNKEKAESLCNSFASLNKFLVPIKKEDHLDPYNCISYVYNVMDSHLGSKPDYNSLDCQLYNINKVELNKMNKLYNFYKNYSKLNTIIDSNWKEKKIEILTLSTQCCADYNDVSYLCNVDNENKNPEFCKKLNNFKSKYDELDKKVVEPRYDFSDYFIILSKCPNTKIISTAVTGTVVGLIPLMGVLYKVI</sequence>
<evidence type="ECO:0000313" key="2">
    <source>
        <dbReference type="EMBL" id="KMZ92850.1"/>
    </source>
</evidence>
<evidence type="ECO:0000256" key="1">
    <source>
        <dbReference type="SAM" id="Phobius"/>
    </source>
</evidence>
<dbReference type="OrthoDB" id="10309714at2759"/>
<dbReference type="EMBL" id="KQ235063">
    <property type="protein sequence ID" value="KMZ92850.1"/>
    <property type="molecule type" value="Genomic_DNA"/>
</dbReference>
<dbReference type="AlphaFoldDB" id="A0A0J9TBK3"/>
<feature type="transmembrane region" description="Helical" evidence="1">
    <location>
        <begin position="217"/>
        <end position="237"/>
    </location>
</feature>
<reference evidence="2 3" key="1">
    <citation type="submission" date="2011-08" db="EMBL/GenBank/DDBJ databases">
        <title>The Genome Sequence of Plasmodium vivax Mauritania I.</title>
        <authorList>
            <consortium name="The Broad Institute Genome Sequencing Platform"/>
            <consortium name="The Broad Institute Genome Sequencing Center for Infectious Disease"/>
            <person name="Neafsey D."/>
            <person name="Carlton J."/>
            <person name="Barnwell J."/>
            <person name="Collins W."/>
            <person name="Escalante A."/>
            <person name="Mullikin J."/>
            <person name="Saul A."/>
            <person name="Guigo R."/>
            <person name="Camara F."/>
            <person name="Young S.K."/>
            <person name="Zeng Q."/>
            <person name="Gargeya S."/>
            <person name="Fitzgerald M."/>
            <person name="Haas B."/>
            <person name="Abouelleil A."/>
            <person name="Alvarado L."/>
            <person name="Arachchi H.M."/>
            <person name="Berlin A."/>
            <person name="Brown A."/>
            <person name="Chapman S.B."/>
            <person name="Chen Z."/>
            <person name="Dunbar C."/>
            <person name="Freedman E."/>
            <person name="Gearin G."/>
            <person name="Gellesch M."/>
            <person name="Goldberg J."/>
            <person name="Griggs A."/>
            <person name="Gujja S."/>
            <person name="Heiman D."/>
            <person name="Howarth C."/>
            <person name="Larson L."/>
            <person name="Lui A."/>
            <person name="MacDonald P.J.P."/>
            <person name="Montmayeur A."/>
            <person name="Murphy C."/>
            <person name="Neiman D."/>
            <person name="Pearson M."/>
            <person name="Priest M."/>
            <person name="Roberts A."/>
            <person name="Saif S."/>
            <person name="Shea T."/>
            <person name="Shenoy N."/>
            <person name="Sisk P."/>
            <person name="Stolte C."/>
            <person name="Sykes S."/>
            <person name="Wortman J."/>
            <person name="Nusbaum C."/>
            <person name="Birren B."/>
        </authorList>
    </citation>
    <scope>NUCLEOTIDE SEQUENCE [LARGE SCALE GENOMIC DNA]</scope>
    <source>
        <strain evidence="2 3">Mauritania I</strain>
    </source>
</reference>
<protein>
    <submittedName>
        <fullName evidence="2">Uncharacterized protein</fullName>
    </submittedName>
</protein>
<accession>A0A0J9TBK3</accession>
<gene>
    <name evidence="2" type="ORF">PVMG_01436</name>
</gene>
<name>A0A0J9TBK3_PLAVI</name>
<organism evidence="2 3">
    <name type="scientific">Plasmodium vivax Mauritania I</name>
    <dbReference type="NCBI Taxonomy" id="1035515"/>
    <lineage>
        <taxon>Eukaryota</taxon>
        <taxon>Sar</taxon>
        <taxon>Alveolata</taxon>
        <taxon>Apicomplexa</taxon>
        <taxon>Aconoidasida</taxon>
        <taxon>Haemosporida</taxon>
        <taxon>Plasmodiidae</taxon>
        <taxon>Plasmodium</taxon>
        <taxon>Plasmodium (Plasmodium)</taxon>
    </lineage>
</organism>
<keyword evidence="1" id="KW-0812">Transmembrane</keyword>
<keyword evidence="1" id="KW-1133">Transmembrane helix</keyword>
<proteinExistence type="predicted"/>
<dbReference type="Proteomes" id="UP000053776">
    <property type="component" value="Unassembled WGS sequence"/>
</dbReference>
<evidence type="ECO:0000313" key="3">
    <source>
        <dbReference type="Proteomes" id="UP000053776"/>
    </source>
</evidence>
<keyword evidence="1" id="KW-0472">Membrane</keyword>